<keyword evidence="2" id="KW-1185">Reference proteome</keyword>
<reference evidence="1" key="1">
    <citation type="submission" date="2020-03" db="EMBL/GenBank/DDBJ databases">
        <authorList>
            <person name="Weist P."/>
        </authorList>
    </citation>
    <scope>NUCLEOTIDE SEQUENCE</scope>
</reference>
<sequence length="103" mass="11504">MDYGNVSGRIETSSINTREKMDLACAEASDGAFPLRSDWSSLRAGLHRSEVLRDVLLQHTSVKEERGSFNNFKSLHSPMQIGGVMESPLDMPLDYCLELRTSL</sequence>
<organism evidence="1 2">
    <name type="scientific">Pleuronectes platessa</name>
    <name type="common">European plaice</name>
    <dbReference type="NCBI Taxonomy" id="8262"/>
    <lineage>
        <taxon>Eukaryota</taxon>
        <taxon>Metazoa</taxon>
        <taxon>Chordata</taxon>
        <taxon>Craniata</taxon>
        <taxon>Vertebrata</taxon>
        <taxon>Euteleostomi</taxon>
        <taxon>Actinopterygii</taxon>
        <taxon>Neopterygii</taxon>
        <taxon>Teleostei</taxon>
        <taxon>Neoteleostei</taxon>
        <taxon>Acanthomorphata</taxon>
        <taxon>Carangaria</taxon>
        <taxon>Pleuronectiformes</taxon>
        <taxon>Pleuronectoidei</taxon>
        <taxon>Pleuronectidae</taxon>
        <taxon>Pleuronectes</taxon>
    </lineage>
</organism>
<dbReference type="EMBL" id="CADEAL010000112">
    <property type="protein sequence ID" value="CAB1414536.1"/>
    <property type="molecule type" value="Genomic_DNA"/>
</dbReference>
<evidence type="ECO:0000313" key="1">
    <source>
        <dbReference type="EMBL" id="CAB1414536.1"/>
    </source>
</evidence>
<dbReference type="AlphaFoldDB" id="A0A9N7TL67"/>
<proteinExistence type="predicted"/>
<protein>
    <submittedName>
        <fullName evidence="1">Uncharacterized protein</fullName>
    </submittedName>
</protein>
<dbReference type="Proteomes" id="UP001153269">
    <property type="component" value="Unassembled WGS sequence"/>
</dbReference>
<gene>
    <name evidence="1" type="ORF">PLEPLA_LOCUS2245</name>
</gene>
<name>A0A9N7TL67_PLEPL</name>
<comment type="caution">
    <text evidence="1">The sequence shown here is derived from an EMBL/GenBank/DDBJ whole genome shotgun (WGS) entry which is preliminary data.</text>
</comment>
<evidence type="ECO:0000313" key="2">
    <source>
        <dbReference type="Proteomes" id="UP001153269"/>
    </source>
</evidence>
<accession>A0A9N7TL67</accession>